<keyword evidence="2" id="KW-0274">FAD</keyword>
<dbReference type="InterPro" id="IPR016169">
    <property type="entry name" value="FAD-bd_PCMH_sub2"/>
</dbReference>
<dbReference type="SUPFAM" id="SSF56176">
    <property type="entry name" value="FAD-binding/transporter-associated domain-like"/>
    <property type="match status" value="1"/>
</dbReference>
<dbReference type="Pfam" id="PF01565">
    <property type="entry name" value="FAD_binding_4"/>
    <property type="match status" value="1"/>
</dbReference>
<dbReference type="InterPro" id="IPR036318">
    <property type="entry name" value="FAD-bd_PCMH-like_sf"/>
</dbReference>
<name>A0A078KRF9_9GAMM</name>
<dbReference type="STRING" id="1034943.BN59_01279"/>
<dbReference type="InterPro" id="IPR016164">
    <property type="entry name" value="FAD-linked_Oxase-like_C"/>
</dbReference>
<dbReference type="AlphaFoldDB" id="A0A078KRF9"/>
<protein>
    <submittedName>
        <fullName evidence="5">Putative decaprenylphosphoryl-beta-D-ribose oxidase</fullName>
    </submittedName>
</protein>
<proteinExistence type="predicted"/>
<dbReference type="PANTHER" id="PTHR43762:SF1">
    <property type="entry name" value="D-ARABINONO-1,4-LACTONE OXIDASE"/>
    <property type="match status" value="1"/>
</dbReference>
<accession>A0A078KRF9</accession>
<dbReference type="SUPFAM" id="SSF53335">
    <property type="entry name" value="S-adenosyl-L-methionine-dependent methyltransferases"/>
    <property type="match status" value="1"/>
</dbReference>
<dbReference type="Pfam" id="PF08241">
    <property type="entry name" value="Methyltransf_11"/>
    <property type="match status" value="1"/>
</dbReference>
<dbReference type="InterPro" id="IPR013216">
    <property type="entry name" value="Methyltransf_11"/>
</dbReference>
<dbReference type="GO" id="GO:0080049">
    <property type="term" value="F:L-gulono-1,4-lactone dehydrogenase activity"/>
    <property type="evidence" value="ECO:0007669"/>
    <property type="project" value="TreeGrafter"/>
</dbReference>
<evidence type="ECO:0000259" key="4">
    <source>
        <dbReference type="PROSITE" id="PS51387"/>
    </source>
</evidence>
<dbReference type="eggNOG" id="COG0277">
    <property type="taxonomic scope" value="Bacteria"/>
</dbReference>
<evidence type="ECO:0000256" key="2">
    <source>
        <dbReference type="ARBA" id="ARBA00022827"/>
    </source>
</evidence>
<dbReference type="Gene3D" id="3.40.50.150">
    <property type="entry name" value="Vaccinia Virus protein VP39"/>
    <property type="match status" value="1"/>
</dbReference>
<dbReference type="InterPro" id="IPR004113">
    <property type="entry name" value="FAD-bd_oxidored_4_C"/>
</dbReference>
<dbReference type="Proteomes" id="UP000044071">
    <property type="component" value="Unassembled WGS sequence"/>
</dbReference>
<dbReference type="CDD" id="cd02440">
    <property type="entry name" value="AdoMet_MTases"/>
    <property type="match status" value="1"/>
</dbReference>
<sequence length="926" mass="104412">MTFKEMILATLNRLRKVGCYAEIPAGWIDHIELIDKKSFIQKAFYFVLERLIFISLFPVLTLVDAASSLLFALGNFVAVLFSSDDRQDYFISQAKEYATLFSKNLLGFFFSPLGLIYPKYVSFFFTPEREIEGAESGGSLYHADVEKAQPQTVEELQDIIRQANINGQSVMAVGAGRSQGMQFIPQGKQGQRGILIDMSQFNTISIDGENKTAIVGAGVRWVDLQLAANAQHLALKVMQASNVFSVGGSIGTNIHGWDHRSGNLAQVIRTLRIINSQGEIEDIDQSSPKFGQILGGFGMFGIVISAEIELTNNERLVEHGVDIPIEDYVDYFREHVQTNDSIHMHLYRLSLDPNNLLGNGVAVNYTKIDNSAPLRSEKIFREGERGTRRDRMMVNVARNVGWVRKRYWDGERARLLQNETPMTTNEIMQPPINAMFNSSVSETEWLQEYFVPGENLAEFNRELGALLMENQVALINGSVRFIKQDQLSTMGYAVDGDRFAIVLCFNQSLKPDEIIKTKKWVRQANDLVIKHGGSFYLPYQQFATQEQFEAAYGADRIEAVRQAKQAADPNNVFYSGLAQQYFERKEEKPNLFRALMASEETKKKFAGFLENVLQRVDTDSFYTLLEDIMKYNDSHEEIYAELLRRLPEIMPGQIGSLRRILGSLSAIKDELGAQARTLLPGVERINGLVEIGYPGRFVAGFKSDFNVEGTITAVYEEQSLTDYIQAGFPRPYDQFVKLDYNLPDLSSIPDSSADLITCYVGLHHFPEEQLGQFLQNLRRILRPEGRFLLVDHDVRDEESLLMANMAHTIFNAVNGVPLEEEMNEIRNFQPMSYWNELLEEHGLGQANTGPELAMIRQGDPSRNTMAAFAKPPVPNPYLLLGTERELDPDDDEVVAPYQLPGLTLLSSRPRKPGGSVVVDQPSLSLR</sequence>
<dbReference type="InterPro" id="IPR006094">
    <property type="entry name" value="Oxid_FAD_bind_N"/>
</dbReference>
<evidence type="ECO:0000313" key="6">
    <source>
        <dbReference type="Proteomes" id="UP000044071"/>
    </source>
</evidence>
<dbReference type="PANTHER" id="PTHR43762">
    <property type="entry name" value="L-GULONOLACTONE OXIDASE"/>
    <property type="match status" value="1"/>
</dbReference>
<evidence type="ECO:0000256" key="1">
    <source>
        <dbReference type="ARBA" id="ARBA00022630"/>
    </source>
</evidence>
<keyword evidence="1" id="KW-0285">Flavoprotein</keyword>
<dbReference type="Gene3D" id="3.30.465.10">
    <property type="match status" value="1"/>
</dbReference>
<gene>
    <name evidence="5" type="primary">dprE1_1</name>
    <name evidence="5" type="ORF">BN59_01279</name>
</gene>
<organism evidence="5 6">
    <name type="scientific">Legionella massiliensis</name>
    <dbReference type="NCBI Taxonomy" id="1034943"/>
    <lineage>
        <taxon>Bacteria</taxon>
        <taxon>Pseudomonadati</taxon>
        <taxon>Pseudomonadota</taxon>
        <taxon>Gammaproteobacteria</taxon>
        <taxon>Legionellales</taxon>
        <taxon>Legionellaceae</taxon>
        <taxon>Legionella</taxon>
    </lineage>
</organism>
<dbReference type="GO" id="GO:0008757">
    <property type="term" value="F:S-adenosylmethionine-dependent methyltransferase activity"/>
    <property type="evidence" value="ECO:0007669"/>
    <property type="project" value="InterPro"/>
</dbReference>
<reference evidence="5 6" key="1">
    <citation type="submission" date="2014-06" db="EMBL/GenBank/DDBJ databases">
        <authorList>
            <person name="Urmite Genomes Urmite Genomes"/>
        </authorList>
    </citation>
    <scope>NUCLEOTIDE SEQUENCE [LARGE SCALE GENOMIC DNA]</scope>
</reference>
<dbReference type="RefSeq" id="WP_043873420.1">
    <property type="nucleotide sequence ID" value="NZ_CCVW01000001.1"/>
</dbReference>
<dbReference type="GO" id="GO:0071949">
    <property type="term" value="F:FAD binding"/>
    <property type="evidence" value="ECO:0007669"/>
    <property type="project" value="InterPro"/>
</dbReference>
<dbReference type="EMBL" id="CCSB01000001">
    <property type="protein sequence ID" value="CDZ77000.1"/>
    <property type="molecule type" value="Genomic_DNA"/>
</dbReference>
<dbReference type="InterPro" id="IPR029063">
    <property type="entry name" value="SAM-dependent_MTases_sf"/>
</dbReference>
<evidence type="ECO:0000256" key="3">
    <source>
        <dbReference type="SAM" id="MobiDB-lite"/>
    </source>
</evidence>
<dbReference type="PROSITE" id="PS51387">
    <property type="entry name" value="FAD_PCMH"/>
    <property type="match status" value="1"/>
</dbReference>
<dbReference type="Pfam" id="PF02913">
    <property type="entry name" value="FAD-oxidase_C"/>
    <property type="match status" value="1"/>
</dbReference>
<dbReference type="InterPro" id="IPR016166">
    <property type="entry name" value="FAD-bd_PCMH"/>
</dbReference>
<dbReference type="SUPFAM" id="SSF55103">
    <property type="entry name" value="FAD-linked oxidases, C-terminal domain"/>
    <property type="match status" value="1"/>
</dbReference>
<keyword evidence="6" id="KW-1185">Reference proteome</keyword>
<evidence type="ECO:0000313" key="5">
    <source>
        <dbReference type="EMBL" id="CDZ77000.1"/>
    </source>
</evidence>
<feature type="region of interest" description="Disordered" evidence="3">
    <location>
        <begin position="904"/>
        <end position="926"/>
    </location>
</feature>
<dbReference type="eggNOG" id="COG2226">
    <property type="taxonomic scope" value="Bacteria"/>
</dbReference>
<feature type="domain" description="FAD-binding PCMH-type" evidence="4">
    <location>
        <begin position="140"/>
        <end position="313"/>
    </location>
</feature>
<dbReference type="InterPro" id="IPR010031">
    <property type="entry name" value="FAD_lactone_oxidase-like"/>
</dbReference>
<dbReference type="GO" id="GO:0016899">
    <property type="term" value="F:oxidoreductase activity, acting on the CH-OH group of donors, oxygen as acceptor"/>
    <property type="evidence" value="ECO:0007669"/>
    <property type="project" value="InterPro"/>
</dbReference>